<feature type="signal peptide" evidence="1">
    <location>
        <begin position="1"/>
        <end position="17"/>
    </location>
</feature>
<organism evidence="2 3">
    <name type="scientific">Polychaeton citri CBS 116435</name>
    <dbReference type="NCBI Taxonomy" id="1314669"/>
    <lineage>
        <taxon>Eukaryota</taxon>
        <taxon>Fungi</taxon>
        <taxon>Dikarya</taxon>
        <taxon>Ascomycota</taxon>
        <taxon>Pezizomycotina</taxon>
        <taxon>Dothideomycetes</taxon>
        <taxon>Dothideomycetidae</taxon>
        <taxon>Capnodiales</taxon>
        <taxon>Capnodiaceae</taxon>
        <taxon>Polychaeton</taxon>
    </lineage>
</organism>
<dbReference type="EMBL" id="MU003859">
    <property type="protein sequence ID" value="KAF2716886.1"/>
    <property type="molecule type" value="Genomic_DNA"/>
</dbReference>
<evidence type="ECO:0000256" key="1">
    <source>
        <dbReference type="SAM" id="SignalP"/>
    </source>
</evidence>
<keyword evidence="3" id="KW-1185">Reference proteome</keyword>
<accession>A0A9P4Q1R3</accession>
<sequence length="83" mass="9132">MCFTCYGCSCWLRFVAGQHRVSLCDATAVVSCWQQIAADRTLSAPAMVLSCLMFPAYNAAQLPYTTVCRVKAATRQQRSGCLE</sequence>
<comment type="caution">
    <text evidence="2">The sequence shown here is derived from an EMBL/GenBank/DDBJ whole genome shotgun (WGS) entry which is preliminary data.</text>
</comment>
<feature type="chain" id="PRO_5040266658" description="Secreted protein" evidence="1">
    <location>
        <begin position="18"/>
        <end position="83"/>
    </location>
</feature>
<name>A0A9P4Q1R3_9PEZI</name>
<evidence type="ECO:0000313" key="2">
    <source>
        <dbReference type="EMBL" id="KAF2716886.1"/>
    </source>
</evidence>
<dbReference type="Proteomes" id="UP000799441">
    <property type="component" value="Unassembled WGS sequence"/>
</dbReference>
<gene>
    <name evidence="2" type="ORF">K431DRAFT_169543</name>
</gene>
<reference evidence="2" key="1">
    <citation type="journal article" date="2020" name="Stud. Mycol.">
        <title>101 Dothideomycetes genomes: a test case for predicting lifestyles and emergence of pathogens.</title>
        <authorList>
            <person name="Haridas S."/>
            <person name="Albert R."/>
            <person name="Binder M."/>
            <person name="Bloem J."/>
            <person name="Labutti K."/>
            <person name="Salamov A."/>
            <person name="Andreopoulos B."/>
            <person name="Baker S."/>
            <person name="Barry K."/>
            <person name="Bills G."/>
            <person name="Bluhm B."/>
            <person name="Cannon C."/>
            <person name="Castanera R."/>
            <person name="Culley D."/>
            <person name="Daum C."/>
            <person name="Ezra D."/>
            <person name="Gonzalez J."/>
            <person name="Henrissat B."/>
            <person name="Kuo A."/>
            <person name="Liang C."/>
            <person name="Lipzen A."/>
            <person name="Lutzoni F."/>
            <person name="Magnuson J."/>
            <person name="Mondo S."/>
            <person name="Nolan M."/>
            <person name="Ohm R."/>
            <person name="Pangilinan J."/>
            <person name="Park H.-J."/>
            <person name="Ramirez L."/>
            <person name="Alfaro M."/>
            <person name="Sun H."/>
            <person name="Tritt A."/>
            <person name="Yoshinaga Y."/>
            <person name="Zwiers L.-H."/>
            <person name="Turgeon B."/>
            <person name="Goodwin S."/>
            <person name="Spatafora J."/>
            <person name="Crous P."/>
            <person name="Grigoriev I."/>
        </authorList>
    </citation>
    <scope>NUCLEOTIDE SEQUENCE</scope>
    <source>
        <strain evidence="2">CBS 116435</strain>
    </source>
</reference>
<protein>
    <recommendedName>
        <fullName evidence="4">Secreted protein</fullName>
    </recommendedName>
</protein>
<dbReference type="AlphaFoldDB" id="A0A9P4Q1R3"/>
<keyword evidence="1" id="KW-0732">Signal</keyword>
<evidence type="ECO:0008006" key="4">
    <source>
        <dbReference type="Google" id="ProtNLM"/>
    </source>
</evidence>
<evidence type="ECO:0000313" key="3">
    <source>
        <dbReference type="Proteomes" id="UP000799441"/>
    </source>
</evidence>
<proteinExistence type="predicted"/>